<organism evidence="2">
    <name type="scientific">marine sediment metagenome</name>
    <dbReference type="NCBI Taxonomy" id="412755"/>
    <lineage>
        <taxon>unclassified sequences</taxon>
        <taxon>metagenomes</taxon>
        <taxon>ecological metagenomes</taxon>
    </lineage>
</organism>
<evidence type="ECO:0000313" key="2">
    <source>
        <dbReference type="EMBL" id="KKN06869.1"/>
    </source>
</evidence>
<proteinExistence type="predicted"/>
<feature type="region of interest" description="Disordered" evidence="1">
    <location>
        <begin position="1"/>
        <end position="30"/>
    </location>
</feature>
<protein>
    <submittedName>
        <fullName evidence="2">Uncharacterized protein</fullName>
    </submittedName>
</protein>
<comment type="caution">
    <text evidence="2">The sequence shown here is derived from an EMBL/GenBank/DDBJ whole genome shotgun (WGS) entry which is preliminary data.</text>
</comment>
<evidence type="ECO:0000256" key="1">
    <source>
        <dbReference type="SAM" id="MobiDB-lite"/>
    </source>
</evidence>
<dbReference type="AlphaFoldDB" id="A0A0F9MML2"/>
<gene>
    <name evidence="2" type="ORF">LCGC14_1072990</name>
</gene>
<accession>A0A0F9MML2</accession>
<sequence>MNHGNRFDRENEKDRMRRHTEEERRAKERKAREILNEAAPDLLVACENLVRGQLQNPTLRAYVEHAVWVAEQAIAKTKEVKL</sequence>
<reference evidence="2" key="1">
    <citation type="journal article" date="2015" name="Nature">
        <title>Complex archaea that bridge the gap between prokaryotes and eukaryotes.</title>
        <authorList>
            <person name="Spang A."/>
            <person name="Saw J.H."/>
            <person name="Jorgensen S.L."/>
            <person name="Zaremba-Niedzwiedzka K."/>
            <person name="Martijn J."/>
            <person name="Lind A.E."/>
            <person name="van Eijk R."/>
            <person name="Schleper C."/>
            <person name="Guy L."/>
            <person name="Ettema T.J."/>
        </authorList>
    </citation>
    <scope>NUCLEOTIDE SEQUENCE</scope>
</reference>
<dbReference type="EMBL" id="LAZR01004636">
    <property type="protein sequence ID" value="KKN06869.1"/>
    <property type="molecule type" value="Genomic_DNA"/>
</dbReference>
<name>A0A0F9MML2_9ZZZZ</name>